<feature type="domain" description="LapB rubredoxin metal binding" evidence="2">
    <location>
        <begin position="143"/>
        <end position="170"/>
    </location>
</feature>
<dbReference type="EMBL" id="UAUE01000024">
    <property type="protein sequence ID" value="SPY98547.1"/>
    <property type="molecule type" value="Genomic_DNA"/>
</dbReference>
<gene>
    <name evidence="3" type="ORF">NCTC10975_03246</name>
</gene>
<organism evidence="3 4">
    <name type="scientific">Proteus mirabilis</name>
    <dbReference type="NCBI Taxonomy" id="584"/>
    <lineage>
        <taxon>Bacteria</taxon>
        <taxon>Pseudomonadati</taxon>
        <taxon>Pseudomonadota</taxon>
        <taxon>Gammaproteobacteria</taxon>
        <taxon>Enterobacterales</taxon>
        <taxon>Morganellaceae</taxon>
        <taxon>Proteus</taxon>
    </lineage>
</organism>
<dbReference type="Proteomes" id="UP000251485">
    <property type="component" value="Unassembled WGS sequence"/>
</dbReference>
<protein>
    <submittedName>
        <fullName evidence="3">Tetratricopeptide repeat protein</fullName>
    </submittedName>
</protein>
<dbReference type="GO" id="GO:0046872">
    <property type="term" value="F:metal ion binding"/>
    <property type="evidence" value="ECO:0007669"/>
    <property type="project" value="UniProtKB-KW"/>
</dbReference>
<dbReference type="Pfam" id="PF18073">
    <property type="entry name" value="Zn_ribbon_LapB"/>
    <property type="match status" value="1"/>
</dbReference>
<evidence type="ECO:0000313" key="4">
    <source>
        <dbReference type="Proteomes" id="UP000251485"/>
    </source>
</evidence>
<reference evidence="3 4" key="1">
    <citation type="submission" date="2018-06" db="EMBL/GenBank/DDBJ databases">
        <authorList>
            <consortium name="Pathogen Informatics"/>
            <person name="Doyle S."/>
        </authorList>
    </citation>
    <scope>NUCLEOTIDE SEQUENCE [LARGE SCALE GENOMIC DNA]</scope>
    <source>
        <strain evidence="3 4">NCTC10975</strain>
    </source>
</reference>
<accession>A0A2X2BRW4</accession>
<sequence>MPVFPLCMVVSISRAMKKNKAIDVLMKVIEQDKEMVSETLPMLFECFQSQGDPARWEAYLRQCVESNCGAIAELYLADIIEEKEGIEAAQLYINRQLERHPTMRLFYRLMRYHLAEAEEGRAKESLILLRYMVGEQIRTKPDYRCHKCGFTSHALYWHCPSCRSWDTVKPIRGLDGQ</sequence>
<evidence type="ECO:0000256" key="1">
    <source>
        <dbReference type="ARBA" id="ARBA00022723"/>
    </source>
</evidence>
<proteinExistence type="predicted"/>
<name>A0A2X2BRW4_PROMI</name>
<evidence type="ECO:0000313" key="3">
    <source>
        <dbReference type="EMBL" id="SPY98547.1"/>
    </source>
</evidence>
<evidence type="ECO:0000259" key="2">
    <source>
        <dbReference type="Pfam" id="PF18073"/>
    </source>
</evidence>
<dbReference type="InterPro" id="IPR041166">
    <property type="entry name" value="Rubredoxin_2"/>
</dbReference>
<dbReference type="AlphaFoldDB" id="A0A2X2BRW4"/>
<keyword evidence="1" id="KW-0479">Metal-binding</keyword>